<dbReference type="EMBL" id="SSFD01000081">
    <property type="protein sequence ID" value="TXH87797.1"/>
    <property type="molecule type" value="Genomic_DNA"/>
</dbReference>
<dbReference type="InterPro" id="IPR021333">
    <property type="entry name" value="DUF2946"/>
</dbReference>
<reference evidence="3 4" key="1">
    <citation type="submission" date="2018-09" db="EMBL/GenBank/DDBJ databases">
        <title>Metagenome Assembled Genomes from an Advanced Water Purification Facility.</title>
        <authorList>
            <person name="Stamps B.W."/>
            <person name="Spear J.R."/>
        </authorList>
    </citation>
    <scope>NUCLEOTIDE SEQUENCE [LARGE SCALE GENOMIC DNA]</scope>
    <source>
        <strain evidence="3">Bin_27_1</strain>
    </source>
</reference>
<evidence type="ECO:0000256" key="1">
    <source>
        <dbReference type="SAM" id="MobiDB-lite"/>
    </source>
</evidence>
<protein>
    <submittedName>
        <fullName evidence="3">DUF2946 domain-containing protein</fullName>
    </submittedName>
</protein>
<sequence length="120" mass="12886">MRRWLAILMLALLPLQFGWAAVAVYCGHESDPQAQHLGHHEHQHTGQATADHDSAPADQSAPAGFDFDCGHCHGTCAGMPAPMDETTPLALTSHPVTPVDGIVRTIAQSPPERPQWLPLA</sequence>
<evidence type="ECO:0000256" key="2">
    <source>
        <dbReference type="SAM" id="SignalP"/>
    </source>
</evidence>
<organism evidence="3 4">
    <name type="scientific">Thauera aminoaromatica</name>
    <dbReference type="NCBI Taxonomy" id="164330"/>
    <lineage>
        <taxon>Bacteria</taxon>
        <taxon>Pseudomonadati</taxon>
        <taxon>Pseudomonadota</taxon>
        <taxon>Betaproteobacteria</taxon>
        <taxon>Rhodocyclales</taxon>
        <taxon>Zoogloeaceae</taxon>
        <taxon>Thauera</taxon>
    </lineage>
</organism>
<dbReference type="AlphaFoldDB" id="A0A5C7SW53"/>
<comment type="caution">
    <text evidence="3">The sequence shown here is derived from an EMBL/GenBank/DDBJ whole genome shotgun (WGS) entry which is preliminary data.</text>
</comment>
<dbReference type="RefSeq" id="WP_276657548.1">
    <property type="nucleotide sequence ID" value="NZ_SSFD01000081.1"/>
</dbReference>
<dbReference type="Proteomes" id="UP000321192">
    <property type="component" value="Unassembled WGS sequence"/>
</dbReference>
<feature type="region of interest" description="Disordered" evidence="1">
    <location>
        <begin position="33"/>
        <end position="62"/>
    </location>
</feature>
<name>A0A5C7SW53_THASP</name>
<feature type="signal peptide" evidence="2">
    <location>
        <begin position="1"/>
        <end position="20"/>
    </location>
</feature>
<evidence type="ECO:0000313" key="4">
    <source>
        <dbReference type="Proteomes" id="UP000321192"/>
    </source>
</evidence>
<keyword evidence="2" id="KW-0732">Signal</keyword>
<feature type="chain" id="PRO_5022807533" evidence="2">
    <location>
        <begin position="21"/>
        <end position="120"/>
    </location>
</feature>
<gene>
    <name evidence="3" type="ORF">E6Q80_05875</name>
</gene>
<proteinExistence type="predicted"/>
<accession>A0A5C7SW53</accession>
<evidence type="ECO:0000313" key="3">
    <source>
        <dbReference type="EMBL" id="TXH87797.1"/>
    </source>
</evidence>
<dbReference type="Pfam" id="PF11162">
    <property type="entry name" value="DUF2946"/>
    <property type="match status" value="1"/>
</dbReference>
<feature type="compositionally biased region" description="Basic and acidic residues" evidence="1">
    <location>
        <begin position="38"/>
        <end position="55"/>
    </location>
</feature>